<comment type="caution">
    <text evidence="1">The sequence shown here is derived from an EMBL/GenBank/DDBJ whole genome shotgun (WGS) entry which is preliminary data.</text>
</comment>
<reference evidence="1 2" key="1">
    <citation type="submission" date="2020-03" db="EMBL/GenBank/DDBJ databases">
        <title>Genome Sequence of industrial isolate, B5A.</title>
        <authorList>
            <person name="Sharma S."/>
            <person name="Patil P.B."/>
            <person name="Korpole S."/>
        </authorList>
    </citation>
    <scope>NUCLEOTIDE SEQUENCE [LARGE SCALE GENOMIC DNA]</scope>
    <source>
        <strain evidence="1 2">PI-S10-B5A</strain>
    </source>
</reference>
<evidence type="ECO:0000313" key="2">
    <source>
        <dbReference type="Proteomes" id="UP000539052"/>
    </source>
</evidence>
<dbReference type="RefSeq" id="WP_170824305.1">
    <property type="nucleotide sequence ID" value="NZ_JAAOXG010000098.1"/>
</dbReference>
<dbReference type="EMBL" id="JAAOXG010000098">
    <property type="protein sequence ID" value="NNJ33285.1"/>
    <property type="molecule type" value="Genomic_DNA"/>
</dbReference>
<dbReference type="InterPro" id="IPR010982">
    <property type="entry name" value="Lambda_DNA-bd_dom_sf"/>
</dbReference>
<sequence>MGYGQKLKGILDEKSMSVRQLAKICNIAPTPLYSIVQRDTDISYDFAYELQMH</sequence>
<dbReference type="Proteomes" id="UP000539052">
    <property type="component" value="Unassembled WGS sequence"/>
</dbReference>
<evidence type="ECO:0008006" key="3">
    <source>
        <dbReference type="Google" id="ProtNLM"/>
    </source>
</evidence>
<gene>
    <name evidence="1" type="ORF">G9470_26400</name>
</gene>
<accession>A0ABX1VYZ0</accession>
<dbReference type="SUPFAM" id="SSF47413">
    <property type="entry name" value="lambda repressor-like DNA-binding domains"/>
    <property type="match status" value="1"/>
</dbReference>
<name>A0ABX1VYZ0_9FIRM</name>
<organism evidence="1 2">
    <name type="scientific">Lacrimispora defluvii</name>
    <dbReference type="NCBI Taxonomy" id="2719233"/>
    <lineage>
        <taxon>Bacteria</taxon>
        <taxon>Bacillati</taxon>
        <taxon>Bacillota</taxon>
        <taxon>Clostridia</taxon>
        <taxon>Lachnospirales</taxon>
        <taxon>Lachnospiraceae</taxon>
        <taxon>Lacrimispora</taxon>
    </lineage>
</organism>
<keyword evidence="2" id="KW-1185">Reference proteome</keyword>
<dbReference type="Gene3D" id="1.10.260.40">
    <property type="entry name" value="lambda repressor-like DNA-binding domains"/>
    <property type="match status" value="1"/>
</dbReference>
<evidence type="ECO:0000313" key="1">
    <source>
        <dbReference type="EMBL" id="NNJ33285.1"/>
    </source>
</evidence>
<protein>
    <recommendedName>
        <fullName evidence="3">Helix-turn-helix protein</fullName>
    </recommendedName>
</protein>
<proteinExistence type="predicted"/>